<keyword evidence="6 8" id="KW-0139">CF(1)</keyword>
<comment type="similarity">
    <text evidence="8">Belongs to the ATPase delta chain family.</text>
</comment>
<evidence type="ECO:0000256" key="2">
    <source>
        <dbReference type="ARBA" id="ARBA00022448"/>
    </source>
</evidence>
<dbReference type="PRINTS" id="PR00125">
    <property type="entry name" value="ATPASEDELTA"/>
</dbReference>
<dbReference type="GO" id="GO:0045259">
    <property type="term" value="C:proton-transporting ATP synthase complex"/>
    <property type="evidence" value="ECO:0007669"/>
    <property type="project" value="UniProtKB-KW"/>
</dbReference>
<evidence type="ECO:0000256" key="7">
    <source>
        <dbReference type="ARBA" id="ARBA00023310"/>
    </source>
</evidence>
<keyword evidence="7 8" id="KW-0066">ATP synthesis</keyword>
<dbReference type="PANTHER" id="PTHR11910">
    <property type="entry name" value="ATP SYNTHASE DELTA CHAIN"/>
    <property type="match status" value="1"/>
</dbReference>
<dbReference type="KEGG" id="csx:CSING_05845"/>
<proteinExistence type="inferred from homology"/>
<evidence type="ECO:0000313" key="10">
    <source>
        <dbReference type="Proteomes" id="UP000031890"/>
    </source>
</evidence>
<dbReference type="AlphaFoldDB" id="A0A0B6F0I6"/>
<accession>A0A0B6F0I6</accession>
<evidence type="ECO:0000256" key="5">
    <source>
        <dbReference type="ARBA" id="ARBA00023136"/>
    </source>
</evidence>
<comment type="function">
    <text evidence="8">This protein is part of the stalk that links CF(0) to CF(1). It either transmits conformational changes from CF(0) to CF(1) or is implicated in proton conduction.</text>
</comment>
<reference evidence="9 10" key="1">
    <citation type="journal article" date="2015" name="Genome Announc.">
        <title>Complete Genome Sequence and Annotation of Corynebacterium singulare DSM 44357, Isolated from a Human Semen Specimen.</title>
        <authorList>
            <person name="Merten M."/>
            <person name="Brinkrolf K."/>
            <person name="Albersmeier A."/>
            <person name="Kutter Y."/>
            <person name="Ruckert C."/>
            <person name="Tauch A."/>
        </authorList>
    </citation>
    <scope>NUCLEOTIDE SEQUENCE [LARGE SCALE GENOMIC DNA]</scope>
    <source>
        <strain evidence="9">IBS B52218</strain>
    </source>
</reference>
<keyword evidence="2 8" id="KW-0813">Transport</keyword>
<dbReference type="InterPro" id="IPR020781">
    <property type="entry name" value="ATPase_OSCP/d_CS"/>
</dbReference>
<keyword evidence="8" id="KW-1003">Cell membrane</keyword>
<dbReference type="InterPro" id="IPR000711">
    <property type="entry name" value="ATPase_OSCP/dsu"/>
</dbReference>
<gene>
    <name evidence="8 9" type="primary">atpH</name>
    <name evidence="9" type="ORF">CSING_05845</name>
</gene>
<sequence length="271" mass="28730">MKAASREALATVESKLDGFLSGDNSVATATQAGQDLFEVVRVLDGDRELRVALTDDAATSEDRKTLVQKLFGGKISPVAQQVLEEAAAAQWSTPRDIARGLIKLGRRALLRGAESEGKLGQVEDELFSLSRVLDREGELTQLLSDRTATSDRKVGLLASVLYGKVTMVTEALALQAIGRPEQNPIDDLAGLADTAAELQGRSIARVTTAGELNDSQRAALAEKLGKIYGRAMSIHSEVDTSLLGGMTIRVGDEVIDGSTAGKIARLRAAMA</sequence>
<dbReference type="RefSeq" id="WP_042530476.1">
    <property type="nucleotide sequence ID" value="NZ_CP010827.1"/>
</dbReference>
<protein>
    <recommendedName>
        <fullName evidence="8">ATP synthase subunit delta</fullName>
    </recommendedName>
    <alternativeName>
        <fullName evidence="8">ATP synthase F(1) sector subunit delta</fullName>
    </alternativeName>
    <alternativeName>
        <fullName evidence="8">F-type ATPase subunit delta</fullName>
        <shortName evidence="8">F-ATPase subunit delta</shortName>
    </alternativeName>
</protein>
<keyword evidence="3 8" id="KW-0375">Hydrogen ion transport</keyword>
<dbReference type="EMBL" id="CP010827">
    <property type="protein sequence ID" value="AJI78704.1"/>
    <property type="molecule type" value="Genomic_DNA"/>
</dbReference>
<comment type="function">
    <text evidence="8">F(1)F(0) ATP synthase produces ATP from ADP in the presence of a proton or sodium gradient. F-type ATPases consist of two structural domains, F(1) containing the extramembraneous catalytic core and F(0) containing the membrane proton channel, linked together by a central stalk and a peripheral stalk. During catalysis, ATP synthesis in the catalytic domain of F(1) is coupled via a rotary mechanism of the central stalk subunits to proton translocation.</text>
</comment>
<dbReference type="PROSITE" id="PS00389">
    <property type="entry name" value="ATPASE_DELTA"/>
    <property type="match status" value="1"/>
</dbReference>
<evidence type="ECO:0000256" key="8">
    <source>
        <dbReference type="HAMAP-Rule" id="MF_01416"/>
    </source>
</evidence>
<organism evidence="9 10">
    <name type="scientific">Corynebacterium singulare</name>
    <dbReference type="NCBI Taxonomy" id="161899"/>
    <lineage>
        <taxon>Bacteria</taxon>
        <taxon>Bacillati</taxon>
        <taxon>Actinomycetota</taxon>
        <taxon>Actinomycetes</taxon>
        <taxon>Mycobacteriales</taxon>
        <taxon>Corynebacteriaceae</taxon>
        <taxon>Corynebacterium</taxon>
    </lineage>
</organism>
<dbReference type="NCBIfam" id="NF009967">
    <property type="entry name" value="PRK13430.1"/>
    <property type="match status" value="1"/>
</dbReference>
<dbReference type="NCBIfam" id="TIGR01145">
    <property type="entry name" value="ATP_synt_delta"/>
    <property type="match status" value="1"/>
</dbReference>
<keyword evidence="4 8" id="KW-0406">Ion transport</keyword>
<evidence type="ECO:0000256" key="1">
    <source>
        <dbReference type="ARBA" id="ARBA00004370"/>
    </source>
</evidence>
<dbReference type="GO" id="GO:0046933">
    <property type="term" value="F:proton-transporting ATP synthase activity, rotational mechanism"/>
    <property type="evidence" value="ECO:0007669"/>
    <property type="project" value="UniProtKB-UniRule"/>
</dbReference>
<evidence type="ECO:0000256" key="4">
    <source>
        <dbReference type="ARBA" id="ARBA00023065"/>
    </source>
</evidence>
<dbReference type="GO" id="GO:0005886">
    <property type="term" value="C:plasma membrane"/>
    <property type="evidence" value="ECO:0007669"/>
    <property type="project" value="UniProtKB-SubCell"/>
</dbReference>
<dbReference type="Proteomes" id="UP000031890">
    <property type="component" value="Chromosome"/>
</dbReference>
<keyword evidence="5 8" id="KW-0472">Membrane</keyword>
<evidence type="ECO:0000313" key="9">
    <source>
        <dbReference type="EMBL" id="AJI78704.1"/>
    </source>
</evidence>
<evidence type="ECO:0000256" key="6">
    <source>
        <dbReference type="ARBA" id="ARBA00023196"/>
    </source>
</evidence>
<dbReference type="Pfam" id="PF00213">
    <property type="entry name" value="OSCP"/>
    <property type="match status" value="1"/>
</dbReference>
<comment type="subcellular location">
    <subcellularLocation>
        <location evidence="8">Cell membrane</location>
        <topology evidence="8">Peripheral membrane protein</topology>
    </subcellularLocation>
    <subcellularLocation>
        <location evidence="1">Membrane</location>
    </subcellularLocation>
</comment>
<evidence type="ECO:0000256" key="3">
    <source>
        <dbReference type="ARBA" id="ARBA00022781"/>
    </source>
</evidence>
<dbReference type="OrthoDB" id="5242917at2"/>
<name>A0A0B6F0I6_9CORY</name>
<dbReference type="STRING" id="161899.CSING_05845"/>
<dbReference type="HOGENOM" id="CLU_088880_0_0_11"/>
<dbReference type="HAMAP" id="MF_01416">
    <property type="entry name" value="ATP_synth_delta_bact"/>
    <property type="match status" value="1"/>
</dbReference>